<dbReference type="Pfam" id="PF10131">
    <property type="entry name" value="PTPS_related"/>
    <property type="match status" value="1"/>
</dbReference>
<dbReference type="Proteomes" id="UP000177199">
    <property type="component" value="Unassembled WGS sequence"/>
</dbReference>
<feature type="transmembrane region" description="Helical" evidence="1">
    <location>
        <begin position="311"/>
        <end position="330"/>
    </location>
</feature>
<evidence type="ECO:0000259" key="2">
    <source>
        <dbReference type="Pfam" id="PF10131"/>
    </source>
</evidence>
<feature type="domain" description="Membrane protein 6-pyruvoyl-tetrahydropterin synthase-related" evidence="2">
    <location>
        <begin position="69"/>
        <end position="383"/>
    </location>
</feature>
<organism evidence="3 4">
    <name type="scientific">Candidatus Roizmanbacteria bacterium RIFCSPHIGHO2_12_FULL_33_9</name>
    <dbReference type="NCBI Taxonomy" id="1802045"/>
    <lineage>
        <taxon>Bacteria</taxon>
        <taxon>Candidatus Roizmaniibacteriota</taxon>
    </lineage>
</organism>
<feature type="transmembrane region" description="Helical" evidence="1">
    <location>
        <begin position="373"/>
        <end position="390"/>
    </location>
</feature>
<keyword evidence="1" id="KW-0812">Transmembrane</keyword>
<feature type="transmembrane region" description="Helical" evidence="1">
    <location>
        <begin position="350"/>
        <end position="368"/>
    </location>
</feature>
<feature type="transmembrane region" description="Helical" evidence="1">
    <location>
        <begin position="519"/>
        <end position="536"/>
    </location>
</feature>
<feature type="transmembrane region" description="Helical" evidence="1">
    <location>
        <begin position="71"/>
        <end position="91"/>
    </location>
</feature>
<keyword evidence="1" id="KW-1133">Transmembrane helix</keyword>
<dbReference type="InterPro" id="IPR018776">
    <property type="entry name" value="Membrane_prot_PTPS-rel_domain"/>
</dbReference>
<gene>
    <name evidence="3" type="ORF">A3F29_00445</name>
</gene>
<reference evidence="3 4" key="1">
    <citation type="journal article" date="2016" name="Nat. Commun.">
        <title>Thousands of microbial genomes shed light on interconnected biogeochemical processes in an aquifer system.</title>
        <authorList>
            <person name="Anantharaman K."/>
            <person name="Brown C.T."/>
            <person name="Hug L.A."/>
            <person name="Sharon I."/>
            <person name="Castelle C.J."/>
            <person name="Probst A.J."/>
            <person name="Thomas B.C."/>
            <person name="Singh A."/>
            <person name="Wilkins M.J."/>
            <person name="Karaoz U."/>
            <person name="Brodie E.L."/>
            <person name="Williams K.H."/>
            <person name="Hubbard S.S."/>
            <person name="Banfield J.F."/>
        </authorList>
    </citation>
    <scope>NUCLEOTIDE SEQUENCE [LARGE SCALE GENOMIC DNA]</scope>
</reference>
<keyword evidence="1" id="KW-0472">Membrane</keyword>
<dbReference type="EMBL" id="MFZV01000044">
    <property type="protein sequence ID" value="OGK30458.1"/>
    <property type="molecule type" value="Genomic_DNA"/>
</dbReference>
<feature type="transmembrane region" description="Helical" evidence="1">
    <location>
        <begin position="148"/>
        <end position="166"/>
    </location>
</feature>
<feature type="transmembrane region" description="Helical" evidence="1">
    <location>
        <begin position="279"/>
        <end position="299"/>
    </location>
</feature>
<evidence type="ECO:0000313" key="3">
    <source>
        <dbReference type="EMBL" id="OGK30458.1"/>
    </source>
</evidence>
<evidence type="ECO:0000256" key="1">
    <source>
        <dbReference type="SAM" id="Phobius"/>
    </source>
</evidence>
<proteinExistence type="predicted"/>
<feature type="transmembrane region" description="Helical" evidence="1">
    <location>
        <begin position="178"/>
        <end position="208"/>
    </location>
</feature>
<dbReference type="AlphaFoldDB" id="A0A1F7HGU5"/>
<accession>A0A1F7HGU5</accession>
<feature type="transmembrane region" description="Helical" evidence="1">
    <location>
        <begin position="220"/>
        <end position="239"/>
    </location>
</feature>
<sequence>MGKKYLIAFIIFIFAFAAGFQLLKPGLIPTHDAEYHIVRFYQFDKAIRDGNLYPRWAPDLNYGFGVPLFNYVYPLPNYLSFMTHLFGISFINSFKLIMFLSFVMGGIFFYFWARDFWGDLGGLVSSIVFLYSPYFFVDIYIRGSIGEVIALSLFPGVLWSVNQALIQERFSFVPLSGIFLALVIFSHNILGFAFFIFLIFYILAIFYLFNKRKIILMESLKIILLGLGLSAIFWIPAIFERNYVRGLEIFDLKRNFAELYQLVIPSWGSGFFGGGTNEMSVQIGIMNLLAIFISVFVLIKLKLKKKERKAGLITYFLVCFLILFILMTKFSSPVWDFVPFLNFFQFPWRLLSLTILVASFLSGSLFIISKSKILAFIIIAGAFFLGIGYTRPAYYHQREDSHYFTRSNFMDGTNSPGNVFNTKWMKWPLKREKEKIEFKDKSARILNSMIKSSRYVLEVSLRKETTMFVNTAYFPGWKVYVDSKSFPVGIERNGSMSVNLPKGTHSIEAKLEDTPIRNISKIISILSFFLIVFIFYKNFNPRNI</sequence>
<protein>
    <recommendedName>
        <fullName evidence="2">Membrane protein 6-pyruvoyl-tetrahydropterin synthase-related domain-containing protein</fullName>
    </recommendedName>
</protein>
<feature type="transmembrane region" description="Helical" evidence="1">
    <location>
        <begin position="5"/>
        <end position="23"/>
    </location>
</feature>
<evidence type="ECO:0000313" key="4">
    <source>
        <dbReference type="Proteomes" id="UP000177199"/>
    </source>
</evidence>
<comment type="caution">
    <text evidence="3">The sequence shown here is derived from an EMBL/GenBank/DDBJ whole genome shotgun (WGS) entry which is preliminary data.</text>
</comment>
<feature type="transmembrane region" description="Helical" evidence="1">
    <location>
        <begin position="96"/>
        <end position="114"/>
    </location>
</feature>
<name>A0A1F7HGU5_9BACT</name>